<dbReference type="AlphaFoldDB" id="A0A644YYJ2"/>
<name>A0A644YYJ2_9ZZZZ</name>
<dbReference type="InterPro" id="IPR003615">
    <property type="entry name" value="HNH_nuc"/>
</dbReference>
<evidence type="ECO:0000259" key="1">
    <source>
        <dbReference type="Pfam" id="PF18145"/>
    </source>
</evidence>
<feature type="domain" description="SMODS-associated and fused to various effectors" evidence="1">
    <location>
        <begin position="186"/>
        <end position="372"/>
    </location>
</feature>
<accession>A0A644YYJ2</accession>
<proteinExistence type="predicted"/>
<dbReference type="InterPro" id="IPR040836">
    <property type="entry name" value="SAVED"/>
</dbReference>
<protein>
    <recommendedName>
        <fullName evidence="1">SMODS-associated and fused to various effectors domain-containing protein</fullName>
    </recommendedName>
</protein>
<reference evidence="2" key="1">
    <citation type="submission" date="2019-08" db="EMBL/GenBank/DDBJ databases">
        <authorList>
            <person name="Kucharzyk K."/>
            <person name="Murdoch R.W."/>
            <person name="Higgins S."/>
            <person name="Loffler F."/>
        </authorList>
    </citation>
    <scope>NUCLEOTIDE SEQUENCE</scope>
</reference>
<organism evidence="2">
    <name type="scientific">bioreactor metagenome</name>
    <dbReference type="NCBI Taxonomy" id="1076179"/>
    <lineage>
        <taxon>unclassified sequences</taxon>
        <taxon>metagenomes</taxon>
        <taxon>ecological metagenomes</taxon>
    </lineage>
</organism>
<sequence>MSVTSISDKNKNLLWAVSAGRCEYAGCNKVLHTDILTNKKCNSAYIAHIVGDEPTGPRGDVERSKLLANDINNLMLLCDTHHRMVDANEITYTESYLLEMKRQHEERIKRITNIGCNMSSEVILYGANIGANNSPLSYQSACEALLYDYYPANDNAIELRMKNVPFTDDTDAYWMMEETNLCEQFKLQIKPRLMQGNTEHYSVFALAPQPLLVKLGVLLNDLNNVKLYQKHREPSTWKWQTTSPDIKYIFREPADKTKIPVLVFSLSATITYDRIQAVLGDNVSVWEIIVSNTPNNDFLKTETLLSDFRRIVRNAFDKIKSHHGCTELHIFPAMPVSASVELGRVWMPKVDMPMVLYDANKTKNDFYKTTTIK</sequence>
<dbReference type="CDD" id="cd00085">
    <property type="entry name" value="HNHc"/>
    <property type="match status" value="1"/>
</dbReference>
<dbReference type="NCBIfam" id="NF033611">
    <property type="entry name" value="SAVED"/>
    <property type="match status" value="1"/>
</dbReference>
<comment type="caution">
    <text evidence="2">The sequence shown here is derived from an EMBL/GenBank/DDBJ whole genome shotgun (WGS) entry which is preliminary data.</text>
</comment>
<evidence type="ECO:0000313" key="2">
    <source>
        <dbReference type="EMBL" id="MPM33108.1"/>
    </source>
</evidence>
<dbReference type="EMBL" id="VSSQ01006560">
    <property type="protein sequence ID" value="MPM33108.1"/>
    <property type="molecule type" value="Genomic_DNA"/>
</dbReference>
<gene>
    <name evidence="2" type="ORF">SDC9_79675</name>
</gene>
<dbReference type="Pfam" id="PF18145">
    <property type="entry name" value="SAVED"/>
    <property type="match status" value="1"/>
</dbReference>